<reference evidence="1" key="1">
    <citation type="journal article" date="2020" name="Nat. Commun.">
        <title>Large-scale genome sequencing of mycorrhizal fungi provides insights into the early evolution of symbiotic traits.</title>
        <authorList>
            <person name="Miyauchi S."/>
            <person name="Kiss E."/>
            <person name="Kuo A."/>
            <person name="Drula E."/>
            <person name="Kohler A."/>
            <person name="Sanchez-Garcia M."/>
            <person name="Morin E."/>
            <person name="Andreopoulos B."/>
            <person name="Barry K.W."/>
            <person name="Bonito G."/>
            <person name="Buee M."/>
            <person name="Carver A."/>
            <person name="Chen C."/>
            <person name="Cichocki N."/>
            <person name="Clum A."/>
            <person name="Culley D."/>
            <person name="Crous P.W."/>
            <person name="Fauchery L."/>
            <person name="Girlanda M."/>
            <person name="Hayes R.D."/>
            <person name="Keri Z."/>
            <person name="LaButti K."/>
            <person name="Lipzen A."/>
            <person name="Lombard V."/>
            <person name="Magnuson J."/>
            <person name="Maillard F."/>
            <person name="Murat C."/>
            <person name="Nolan M."/>
            <person name="Ohm R.A."/>
            <person name="Pangilinan J."/>
            <person name="Pereira M.F."/>
            <person name="Perotto S."/>
            <person name="Peter M."/>
            <person name="Pfister S."/>
            <person name="Riley R."/>
            <person name="Sitrit Y."/>
            <person name="Stielow J.B."/>
            <person name="Szollosi G."/>
            <person name="Zifcakova L."/>
            <person name="Stursova M."/>
            <person name="Spatafora J.W."/>
            <person name="Tedersoo L."/>
            <person name="Vaario L.M."/>
            <person name="Yamada A."/>
            <person name="Yan M."/>
            <person name="Wang P."/>
            <person name="Xu J."/>
            <person name="Bruns T."/>
            <person name="Baldrian P."/>
            <person name="Vilgalys R."/>
            <person name="Dunand C."/>
            <person name="Henrissat B."/>
            <person name="Grigoriev I.V."/>
            <person name="Hibbett D."/>
            <person name="Nagy L.G."/>
            <person name="Martin F.M."/>
        </authorList>
    </citation>
    <scope>NUCLEOTIDE SEQUENCE</scope>
    <source>
        <strain evidence="1">UP504</strain>
    </source>
</reference>
<organism evidence="1 2">
    <name type="scientific">Hydnum rufescens UP504</name>
    <dbReference type="NCBI Taxonomy" id="1448309"/>
    <lineage>
        <taxon>Eukaryota</taxon>
        <taxon>Fungi</taxon>
        <taxon>Dikarya</taxon>
        <taxon>Basidiomycota</taxon>
        <taxon>Agaricomycotina</taxon>
        <taxon>Agaricomycetes</taxon>
        <taxon>Cantharellales</taxon>
        <taxon>Hydnaceae</taxon>
        <taxon>Hydnum</taxon>
    </lineage>
</organism>
<gene>
    <name evidence="1" type="ORF">BS47DRAFT_1295542</name>
</gene>
<evidence type="ECO:0000313" key="1">
    <source>
        <dbReference type="EMBL" id="KAF9514039.1"/>
    </source>
</evidence>
<dbReference type="Proteomes" id="UP000886523">
    <property type="component" value="Unassembled WGS sequence"/>
</dbReference>
<evidence type="ECO:0000313" key="2">
    <source>
        <dbReference type="Proteomes" id="UP000886523"/>
    </source>
</evidence>
<proteinExistence type="predicted"/>
<keyword evidence="2" id="KW-1185">Reference proteome</keyword>
<dbReference type="OrthoDB" id="5364171at2759"/>
<name>A0A9P6AXX0_9AGAM</name>
<sequence>LFYAYAKHSTTDWAWRYLIVFVDRGTADEWWRAVLDSVVSGYHRFSNVKRVSPQFYTHNPDVYDGNISKTLNDDKCAKRFLGRVIFTLLNDRDARVFPIIPPVNYTDHISGRAYFIRSTLRPNEYWHYDGKNIVVSSTHHTKFTVSARSANYPRGGDDDLVIIGRDDVVIGVKNTDIFVNTTPIKFAQFDGGFSVGNGGELIHNPLGDGDRWELV</sequence>
<dbReference type="AlphaFoldDB" id="A0A9P6AXX0"/>
<dbReference type="EMBL" id="MU128965">
    <property type="protein sequence ID" value="KAF9514039.1"/>
    <property type="molecule type" value="Genomic_DNA"/>
</dbReference>
<protein>
    <submittedName>
        <fullName evidence="1">Uncharacterized protein</fullName>
    </submittedName>
</protein>
<comment type="caution">
    <text evidence="1">The sequence shown here is derived from an EMBL/GenBank/DDBJ whole genome shotgun (WGS) entry which is preliminary data.</text>
</comment>
<accession>A0A9P6AXX0</accession>
<feature type="non-terminal residue" evidence="1">
    <location>
        <position position="1"/>
    </location>
</feature>